<dbReference type="PANTHER" id="PTHR42716:SF2">
    <property type="entry name" value="L-ASPARTATE OXIDASE, CHLOROPLASTIC"/>
    <property type="match status" value="1"/>
</dbReference>
<evidence type="ECO:0000256" key="4">
    <source>
        <dbReference type="ARBA" id="ARBA00012173"/>
    </source>
</evidence>
<dbReference type="EC" id="1.4.3.16" evidence="4 11"/>
<dbReference type="Gene3D" id="3.50.50.60">
    <property type="entry name" value="FAD/NAD(P)-binding domain"/>
    <property type="match status" value="1"/>
</dbReference>
<reference evidence="15 16" key="1">
    <citation type="submission" date="2018-12" db="EMBL/GenBank/DDBJ databases">
        <title>Genome Sequence of Candidatus Viridilinea halotolerans isolated from saline sulfide-rich spring.</title>
        <authorList>
            <person name="Grouzdev D.S."/>
            <person name="Burganskaya E.I."/>
            <person name="Krutkina M.S."/>
            <person name="Sukhacheva M.V."/>
            <person name="Gorlenko V.M."/>
        </authorList>
    </citation>
    <scope>NUCLEOTIDE SEQUENCE [LARGE SCALE GENOMIC DNA]</scope>
    <source>
        <strain evidence="15">Chok-6</strain>
    </source>
</reference>
<keyword evidence="6 12" id="KW-0285">Flavoprotein</keyword>
<dbReference type="EMBL" id="RSAS01000580">
    <property type="protein sequence ID" value="RRR69847.1"/>
    <property type="molecule type" value="Genomic_DNA"/>
</dbReference>
<feature type="domain" description="FAD-dependent oxidoreductase 2 FAD-binding" evidence="13">
    <location>
        <begin position="25"/>
        <end position="394"/>
    </location>
</feature>
<sequence>MLPLKIPRYALAPYPQPVTTRSSTILVLGTGAAGLSAALAAADDADVLLLARGALPESNSALAQGGIAAALAADDSPMAHIADTLVAGAGLCDEEAVAALAYSAPALMRLLAARGVPFARNANAEFALGLEGGHAARRIVHVGDATGLAVTSALLAAAEAHPRITMLANWQAADLLEADGRIAGLLARDPDGQWHHLLAAATIIASGGAGALYGLTSNQPTALGEGIAMAYRAGAEVSDMEFVQFHPTVYRLQNGDGFLISEAVRGEGGILRTPTGERFMPAYDPRGELAPRDIVTRGIYAAMRQASSDYVLLDLTHLDRDTLASHFPTICARLRSEGLDPAITPFPVAPAAHYLMGGIRTDLDGATNLPGLFAAGEAACTGVHGANRLASNSLLECLVFGERAGLAALQSIQWATTNGAASTNARPPASRLLPHAFRFPPHAFPAWREELAALMVCSAGPLRDGASMQAGVQALATWPLQAHPDDSDGLTAVNAALTARLILAAALQRTESRGGHFRNDFPQTQARWQHHLVWCNGHQPSRVATLAPVPTLAHAAD</sequence>
<dbReference type="Proteomes" id="UP000280307">
    <property type="component" value="Unassembled WGS sequence"/>
</dbReference>
<evidence type="ECO:0000256" key="9">
    <source>
        <dbReference type="ARBA" id="ARBA00023002"/>
    </source>
</evidence>
<evidence type="ECO:0000313" key="15">
    <source>
        <dbReference type="EMBL" id="RRR69847.1"/>
    </source>
</evidence>
<evidence type="ECO:0000259" key="14">
    <source>
        <dbReference type="Pfam" id="PF02910"/>
    </source>
</evidence>
<dbReference type="InterPro" id="IPR037099">
    <property type="entry name" value="Fum_R/Succ_DH_flav-like_C_sf"/>
</dbReference>
<evidence type="ECO:0000256" key="12">
    <source>
        <dbReference type="RuleBase" id="RU362049"/>
    </source>
</evidence>
<gene>
    <name evidence="15" type="primary">nadB</name>
    <name evidence="15" type="ORF">EI684_14530</name>
</gene>
<evidence type="ECO:0000259" key="13">
    <source>
        <dbReference type="Pfam" id="PF00890"/>
    </source>
</evidence>
<comment type="caution">
    <text evidence="15">The sequence shown here is derived from an EMBL/GenBank/DDBJ whole genome shotgun (WGS) entry which is preliminary data.</text>
</comment>
<evidence type="ECO:0000256" key="10">
    <source>
        <dbReference type="ARBA" id="ARBA00048305"/>
    </source>
</evidence>
<comment type="pathway">
    <text evidence="2 12">Cofactor biosynthesis; NAD(+) biosynthesis; iminoaspartate from L-aspartate (oxidase route): step 1/1.</text>
</comment>
<dbReference type="UniPathway" id="UPA00253">
    <property type="reaction ID" value="UER00326"/>
</dbReference>
<dbReference type="GO" id="GO:0034628">
    <property type="term" value="P:'de novo' NAD+ biosynthetic process from L-aspartate"/>
    <property type="evidence" value="ECO:0007669"/>
    <property type="project" value="TreeGrafter"/>
</dbReference>
<dbReference type="Pfam" id="PF00890">
    <property type="entry name" value="FAD_binding_2"/>
    <property type="match status" value="1"/>
</dbReference>
<dbReference type="GO" id="GO:0033765">
    <property type="term" value="F:steroid dehydrogenase activity, acting on the CH-CH group of donors"/>
    <property type="evidence" value="ECO:0007669"/>
    <property type="project" value="UniProtKB-ARBA"/>
</dbReference>
<dbReference type="AlphaFoldDB" id="A0A426TWF7"/>
<protein>
    <recommendedName>
        <fullName evidence="5 11">L-aspartate oxidase</fullName>
        <ecNumber evidence="4 11">1.4.3.16</ecNumber>
    </recommendedName>
</protein>
<evidence type="ECO:0000256" key="2">
    <source>
        <dbReference type="ARBA" id="ARBA00004950"/>
    </source>
</evidence>
<dbReference type="Pfam" id="PF02910">
    <property type="entry name" value="Succ_DH_flav_C"/>
    <property type="match status" value="1"/>
</dbReference>
<organism evidence="15 16">
    <name type="scientific">Candidatus Viridilinea halotolerans</name>
    <dbReference type="NCBI Taxonomy" id="2491704"/>
    <lineage>
        <taxon>Bacteria</taxon>
        <taxon>Bacillati</taxon>
        <taxon>Chloroflexota</taxon>
        <taxon>Chloroflexia</taxon>
        <taxon>Chloroflexales</taxon>
        <taxon>Chloroflexineae</taxon>
        <taxon>Oscillochloridaceae</taxon>
        <taxon>Candidatus Viridilinea</taxon>
    </lineage>
</organism>
<comment type="function">
    <text evidence="12">Catalyzes the oxidation of L-aspartate to iminoaspartate.</text>
</comment>
<dbReference type="FunFam" id="3.90.700.10:FF:000002">
    <property type="entry name" value="L-aspartate oxidase"/>
    <property type="match status" value="1"/>
</dbReference>
<comment type="cofactor">
    <cofactor evidence="1 12">
        <name>FAD</name>
        <dbReference type="ChEBI" id="CHEBI:57692"/>
    </cofactor>
</comment>
<evidence type="ECO:0000256" key="6">
    <source>
        <dbReference type="ARBA" id="ARBA00022630"/>
    </source>
</evidence>
<dbReference type="SUPFAM" id="SSF51905">
    <property type="entry name" value="FAD/NAD(P)-binding domain"/>
    <property type="match status" value="1"/>
</dbReference>
<keyword evidence="9 12" id="KW-0560">Oxidoreductase</keyword>
<evidence type="ECO:0000256" key="3">
    <source>
        <dbReference type="ARBA" id="ARBA00008562"/>
    </source>
</evidence>
<dbReference type="PRINTS" id="PR00368">
    <property type="entry name" value="FADPNR"/>
</dbReference>
<proteinExistence type="inferred from homology"/>
<keyword evidence="8 12" id="KW-0274">FAD</keyword>
<dbReference type="GO" id="GO:0005737">
    <property type="term" value="C:cytoplasm"/>
    <property type="evidence" value="ECO:0007669"/>
    <property type="project" value="UniProtKB-SubCell"/>
</dbReference>
<accession>A0A426TWF7</accession>
<dbReference type="PANTHER" id="PTHR42716">
    <property type="entry name" value="L-ASPARTATE OXIDASE"/>
    <property type="match status" value="1"/>
</dbReference>
<dbReference type="InterPro" id="IPR003953">
    <property type="entry name" value="FAD-dep_OxRdtase_2_FAD-bd"/>
</dbReference>
<dbReference type="InterPro" id="IPR005288">
    <property type="entry name" value="NadB"/>
</dbReference>
<evidence type="ECO:0000256" key="1">
    <source>
        <dbReference type="ARBA" id="ARBA00001974"/>
    </source>
</evidence>
<comment type="catalytic activity">
    <reaction evidence="10">
        <text>L-aspartate + O2 = iminosuccinate + H2O2</text>
        <dbReference type="Rhea" id="RHEA:25876"/>
        <dbReference type="ChEBI" id="CHEBI:15379"/>
        <dbReference type="ChEBI" id="CHEBI:16240"/>
        <dbReference type="ChEBI" id="CHEBI:29991"/>
        <dbReference type="ChEBI" id="CHEBI:77875"/>
        <dbReference type="EC" id="1.4.3.16"/>
    </reaction>
    <physiologicalReaction direction="left-to-right" evidence="10">
        <dbReference type="Rhea" id="RHEA:25877"/>
    </physiologicalReaction>
</comment>
<evidence type="ECO:0000256" key="8">
    <source>
        <dbReference type="ARBA" id="ARBA00022827"/>
    </source>
</evidence>
<evidence type="ECO:0000313" key="16">
    <source>
        <dbReference type="Proteomes" id="UP000280307"/>
    </source>
</evidence>
<name>A0A426TWF7_9CHLR</name>
<evidence type="ECO:0000256" key="5">
    <source>
        <dbReference type="ARBA" id="ARBA00021901"/>
    </source>
</evidence>
<evidence type="ECO:0000256" key="7">
    <source>
        <dbReference type="ARBA" id="ARBA00022642"/>
    </source>
</evidence>
<comment type="similarity">
    <text evidence="3 12">Belongs to the FAD-dependent oxidoreductase 2 family. NadB subfamily.</text>
</comment>
<dbReference type="NCBIfam" id="TIGR00551">
    <property type="entry name" value="nadB"/>
    <property type="match status" value="1"/>
</dbReference>
<dbReference type="GO" id="GO:0008734">
    <property type="term" value="F:L-aspartate oxidase activity"/>
    <property type="evidence" value="ECO:0007669"/>
    <property type="project" value="UniProtKB-UniRule"/>
</dbReference>
<comment type="subcellular location">
    <subcellularLocation>
        <location evidence="12">Cytoplasm</location>
    </subcellularLocation>
</comment>
<dbReference type="InterPro" id="IPR036188">
    <property type="entry name" value="FAD/NAD-bd_sf"/>
</dbReference>
<dbReference type="Gene3D" id="3.90.700.10">
    <property type="entry name" value="Succinate dehydrogenase/fumarate reductase flavoprotein, catalytic domain"/>
    <property type="match status" value="1"/>
</dbReference>
<keyword evidence="7 12" id="KW-0662">Pyridine nucleotide biosynthesis</keyword>
<dbReference type="InterPro" id="IPR015939">
    <property type="entry name" value="Fum_Rdtase/Succ_DH_flav-like_C"/>
</dbReference>
<dbReference type="SUPFAM" id="SSF56425">
    <property type="entry name" value="Succinate dehydrogenase/fumarate reductase flavoprotein, catalytic domain"/>
    <property type="match status" value="1"/>
</dbReference>
<evidence type="ECO:0000256" key="11">
    <source>
        <dbReference type="NCBIfam" id="TIGR00551"/>
    </source>
</evidence>
<dbReference type="SUPFAM" id="SSF46977">
    <property type="entry name" value="Succinate dehydrogenase/fumarate reductase flavoprotein C-terminal domain"/>
    <property type="match status" value="1"/>
</dbReference>
<dbReference type="InterPro" id="IPR027477">
    <property type="entry name" value="Succ_DH/fumarate_Rdtase_cat_sf"/>
</dbReference>
<feature type="domain" description="Fumarate reductase/succinate dehydrogenase flavoprotein-like C-terminal" evidence="14">
    <location>
        <begin position="494"/>
        <end position="538"/>
    </location>
</feature>
<dbReference type="Gene3D" id="1.20.58.100">
    <property type="entry name" value="Fumarate reductase/succinate dehydrogenase flavoprotein-like, C-terminal domain"/>
    <property type="match status" value="1"/>
</dbReference>